<keyword evidence="2 5" id="KW-0812">Transmembrane</keyword>
<dbReference type="EMBL" id="JACPSX010000269">
    <property type="protein sequence ID" value="MBI3016151.1"/>
    <property type="molecule type" value="Genomic_DNA"/>
</dbReference>
<dbReference type="AlphaFoldDB" id="A0A932M2Q5"/>
<evidence type="ECO:0000256" key="5">
    <source>
        <dbReference type="SAM" id="Phobius"/>
    </source>
</evidence>
<reference evidence="6" key="1">
    <citation type="submission" date="2020-07" db="EMBL/GenBank/DDBJ databases">
        <title>Huge and variable diversity of episymbiotic CPR bacteria and DPANN archaea in groundwater ecosystems.</title>
        <authorList>
            <person name="He C.Y."/>
            <person name="Keren R."/>
            <person name="Whittaker M."/>
            <person name="Farag I.F."/>
            <person name="Doudna J."/>
            <person name="Cate J.H.D."/>
            <person name="Banfield J.F."/>
        </authorList>
    </citation>
    <scope>NUCLEOTIDE SEQUENCE</scope>
    <source>
        <strain evidence="6">NC_groundwater_717_Ag_S-0.2um_59_8</strain>
    </source>
</reference>
<dbReference type="Gene3D" id="1.20.120.1630">
    <property type="match status" value="1"/>
</dbReference>
<evidence type="ECO:0000313" key="7">
    <source>
        <dbReference type="Proteomes" id="UP000741360"/>
    </source>
</evidence>
<evidence type="ECO:0000256" key="1">
    <source>
        <dbReference type="ARBA" id="ARBA00004127"/>
    </source>
</evidence>
<accession>A0A932M2Q5</accession>
<feature type="transmembrane region" description="Helical" evidence="5">
    <location>
        <begin position="132"/>
        <end position="153"/>
    </location>
</feature>
<proteinExistence type="predicted"/>
<organism evidence="6 7">
    <name type="scientific">Tectimicrobiota bacterium</name>
    <dbReference type="NCBI Taxonomy" id="2528274"/>
    <lineage>
        <taxon>Bacteria</taxon>
        <taxon>Pseudomonadati</taxon>
        <taxon>Nitrospinota/Tectimicrobiota group</taxon>
        <taxon>Candidatus Tectimicrobiota</taxon>
    </lineage>
</organism>
<comment type="subcellular location">
    <subcellularLocation>
        <location evidence="1">Endomembrane system</location>
        <topology evidence="1">Multi-pass membrane protein</topology>
    </subcellularLocation>
</comment>
<sequence>MSIWKKAGPGAVILFYLLIGLEVIIMITPFTVYFYSLYAPVLNRLEASPWTSWLTAFFLPHITASDNGLLTLLAYLGPILFALGLLLFFVCAAQVYSAKLFRRGVVTKGLYAHVRHPQYLGLGIAGLGLLLYWPRFFILVAYITMLFVYYLLARNEEGRMERKFGQSYRLYKEKIPAMFLPG</sequence>
<dbReference type="Proteomes" id="UP000741360">
    <property type="component" value="Unassembled WGS sequence"/>
</dbReference>
<feature type="non-terminal residue" evidence="6">
    <location>
        <position position="182"/>
    </location>
</feature>
<evidence type="ECO:0000256" key="3">
    <source>
        <dbReference type="ARBA" id="ARBA00022989"/>
    </source>
</evidence>
<keyword evidence="3 5" id="KW-1133">Transmembrane helix</keyword>
<dbReference type="GO" id="GO:0012505">
    <property type="term" value="C:endomembrane system"/>
    <property type="evidence" value="ECO:0007669"/>
    <property type="project" value="UniProtKB-SubCell"/>
</dbReference>
<protein>
    <recommendedName>
        <fullName evidence="8">Isoprenylcysteine carboxylmethyltransferase family protein</fullName>
    </recommendedName>
</protein>
<evidence type="ECO:0000313" key="6">
    <source>
        <dbReference type="EMBL" id="MBI3016151.1"/>
    </source>
</evidence>
<comment type="caution">
    <text evidence="6">The sequence shown here is derived from an EMBL/GenBank/DDBJ whole genome shotgun (WGS) entry which is preliminary data.</text>
</comment>
<name>A0A932M2Q5_UNCTE</name>
<feature type="transmembrane region" description="Helical" evidence="5">
    <location>
        <begin position="72"/>
        <end position="96"/>
    </location>
</feature>
<gene>
    <name evidence="6" type="ORF">HYY65_14065</name>
</gene>
<feature type="transmembrane region" description="Helical" evidence="5">
    <location>
        <begin position="12"/>
        <end position="35"/>
    </location>
</feature>
<dbReference type="InterPro" id="IPR007318">
    <property type="entry name" value="Phopholipid_MeTrfase"/>
</dbReference>
<evidence type="ECO:0000256" key="4">
    <source>
        <dbReference type="ARBA" id="ARBA00023136"/>
    </source>
</evidence>
<evidence type="ECO:0000256" key="2">
    <source>
        <dbReference type="ARBA" id="ARBA00022692"/>
    </source>
</evidence>
<keyword evidence="4 5" id="KW-0472">Membrane</keyword>
<dbReference type="Pfam" id="PF04191">
    <property type="entry name" value="PEMT"/>
    <property type="match status" value="1"/>
</dbReference>
<evidence type="ECO:0008006" key="8">
    <source>
        <dbReference type="Google" id="ProtNLM"/>
    </source>
</evidence>